<keyword evidence="1" id="KW-0472">Membrane</keyword>
<keyword evidence="1" id="KW-1133">Transmembrane helix</keyword>
<reference evidence="2 3" key="1">
    <citation type="submission" date="2024-09" db="EMBL/GenBank/DDBJ databases">
        <authorList>
            <person name="Sun Q."/>
            <person name="Mori K."/>
        </authorList>
    </citation>
    <scope>NUCLEOTIDE SEQUENCE [LARGE SCALE GENOMIC DNA]</scope>
    <source>
        <strain evidence="2 3">CGMCC 1.9126</strain>
    </source>
</reference>
<gene>
    <name evidence="2" type="ORF">ACFFHF_00635</name>
</gene>
<protein>
    <recommendedName>
        <fullName evidence="4">Type IV pilus assembly protein PilN</fullName>
    </recommendedName>
</protein>
<evidence type="ECO:0008006" key="4">
    <source>
        <dbReference type="Google" id="ProtNLM"/>
    </source>
</evidence>
<evidence type="ECO:0000313" key="2">
    <source>
        <dbReference type="EMBL" id="MFC0473850.1"/>
    </source>
</evidence>
<keyword evidence="3" id="KW-1185">Reference proteome</keyword>
<comment type="caution">
    <text evidence="2">The sequence shown here is derived from an EMBL/GenBank/DDBJ whole genome shotgun (WGS) entry which is preliminary data.</text>
</comment>
<organism evidence="2 3">
    <name type="scientific">Robertmurraya beringensis</name>
    <dbReference type="NCBI Taxonomy" id="641660"/>
    <lineage>
        <taxon>Bacteria</taxon>
        <taxon>Bacillati</taxon>
        <taxon>Bacillota</taxon>
        <taxon>Bacilli</taxon>
        <taxon>Bacillales</taxon>
        <taxon>Bacillaceae</taxon>
        <taxon>Robertmurraya</taxon>
    </lineage>
</organism>
<evidence type="ECO:0000313" key="3">
    <source>
        <dbReference type="Proteomes" id="UP001589738"/>
    </source>
</evidence>
<name>A0ABV6KKK8_9BACI</name>
<feature type="transmembrane region" description="Helical" evidence="1">
    <location>
        <begin position="21"/>
        <end position="43"/>
    </location>
</feature>
<evidence type="ECO:0000256" key="1">
    <source>
        <dbReference type="SAM" id="Phobius"/>
    </source>
</evidence>
<dbReference type="RefSeq" id="WP_377057395.1">
    <property type="nucleotide sequence ID" value="NZ_JBHLUU010000005.1"/>
</dbReference>
<keyword evidence="1" id="KW-0812">Transmembrane</keyword>
<dbReference type="Proteomes" id="UP001589738">
    <property type="component" value="Unassembled WGS sequence"/>
</dbReference>
<accession>A0ABV6KKK8</accession>
<sequence>MNFSIDLLPQERRNRLNRLPYLLGAAGLFLVISALLIILFIMVKSSVHELDEKVAKSTEARDTVLAEITARRTGVTVYNFVYKYNKIHGFLSGIYKNPITIKENLYKLLPEGGSVSNYTFENTGSLSMTVLFQTKEAAATYLQQLLEVDFVTEAKVTSISLNTETNLYEAYFEATVVTLEGEQQ</sequence>
<proteinExistence type="predicted"/>
<dbReference type="EMBL" id="JBHLUU010000005">
    <property type="protein sequence ID" value="MFC0473850.1"/>
    <property type="molecule type" value="Genomic_DNA"/>
</dbReference>